<sequence>MKVYGDDPVEVKCRVISRGRGRGPLLVSDEPLSFLGGVDPSTGEVIDRKHPLHGRSMRGKVILIPGGKGSTVGSYVIYQMARNGTAPAAIICLNAEPIIATGAIMAGIPMVDRPSEDLLGVMEDSMEVEVDAEEGKIRF</sequence>
<evidence type="ECO:0000259" key="8">
    <source>
        <dbReference type="Pfam" id="PF01989"/>
    </source>
</evidence>
<comment type="function">
    <text evidence="5 7">Component of a hydro-lyase that catalyzes the dehydration of mevalonate 5-phosphate (MVA5P) to form trans-anhydromevalonate 5-phosphate (tAHMP). Involved in the archaeal mevalonate (MVA) pathway, which provides fundamental precursors for isoprenoid biosynthesis, such as isopentenyl diphosphate (IPP) and dimethylallyl diphosphate (DMAPP).</text>
</comment>
<dbReference type="Proteomes" id="UP000646659">
    <property type="component" value="Unassembled WGS sequence"/>
</dbReference>
<dbReference type="CDD" id="cd01356">
    <property type="entry name" value="AcnX_swivel"/>
    <property type="match status" value="1"/>
</dbReference>
<dbReference type="PANTHER" id="PTHR36577:SF3">
    <property type="entry name" value="DUF521 DOMAIN PROTEIN (AFU_ORTHOLOGUE AFUA_6G00490)"/>
    <property type="match status" value="1"/>
</dbReference>
<dbReference type="PANTHER" id="PTHR36577">
    <property type="entry name" value="DUF521 DOMAIN PROTEIN (AFU_ORTHOLOGUE AFUA_6G00490)"/>
    <property type="match status" value="1"/>
</dbReference>
<comment type="caution">
    <text evidence="9">The sequence shown here is derived from an EMBL/GenBank/DDBJ whole genome shotgun (WGS) entry which is preliminary data.</text>
</comment>
<protein>
    <recommendedName>
        <fullName evidence="7">Phosphomevalonate dehydratase small subunit</fullName>
        <shortName evidence="7">PMDh small subunit</shortName>
        <shortName evidence="7">PMDh-S</shortName>
        <ecNumber evidence="7">4.2.1.182</ecNumber>
    </recommendedName>
</protein>
<dbReference type="RefSeq" id="WP_192961673.1">
    <property type="nucleotide sequence ID" value="NZ_QKOF01000005.1"/>
</dbReference>
<dbReference type="InterPro" id="IPR012016">
    <property type="entry name" value="PMDh-S-like"/>
</dbReference>
<gene>
    <name evidence="9" type="ORF">DNK57_03595</name>
</gene>
<feature type="active site" description="Proton acceptor" evidence="7">
    <location>
        <position position="70"/>
    </location>
</feature>
<dbReference type="PIRSF" id="PIRSF004966">
    <property type="entry name" value="UCP004966"/>
    <property type="match status" value="1"/>
</dbReference>
<evidence type="ECO:0000256" key="5">
    <source>
        <dbReference type="ARBA" id="ARBA00045299"/>
    </source>
</evidence>
<evidence type="ECO:0000256" key="6">
    <source>
        <dbReference type="ARBA" id="ARBA00046520"/>
    </source>
</evidence>
<dbReference type="Gene3D" id="3.50.30.10">
    <property type="entry name" value="Phosphohistidine domain"/>
    <property type="match status" value="1"/>
</dbReference>
<organism evidence="9 10">
    <name type="scientific">Methanothermobacter thermautotrophicus</name>
    <name type="common">Methanobacterium thermoformicicum</name>
    <dbReference type="NCBI Taxonomy" id="145262"/>
    <lineage>
        <taxon>Archaea</taxon>
        <taxon>Methanobacteriati</taxon>
        <taxon>Methanobacteriota</taxon>
        <taxon>Methanomada group</taxon>
        <taxon>Methanobacteria</taxon>
        <taxon>Methanobacteriales</taxon>
        <taxon>Methanobacteriaceae</taxon>
        <taxon>Methanothermobacter</taxon>
    </lineage>
</organism>
<comment type="subunit">
    <text evidence="6 7">Heterodimer composed of a large subunit (PMDh-L) and a small subunit (PMDh-S).</text>
</comment>
<dbReference type="Pfam" id="PF01989">
    <property type="entry name" value="AcnX_swivel_put"/>
    <property type="match status" value="1"/>
</dbReference>
<comment type="catalytic activity">
    <reaction evidence="4">
        <text>(R)-5-phosphomevalonate = (2E)-3-methyl-5-phosphooxypent-2-enoate + H2O</text>
        <dbReference type="Rhea" id="RHEA:78975"/>
        <dbReference type="ChEBI" id="CHEBI:15377"/>
        <dbReference type="ChEBI" id="CHEBI:58146"/>
        <dbReference type="ChEBI" id="CHEBI:229665"/>
        <dbReference type="EC" id="4.2.1.182"/>
    </reaction>
    <physiologicalReaction direction="left-to-right" evidence="4">
        <dbReference type="Rhea" id="RHEA:78976"/>
    </physiologicalReaction>
</comment>
<keyword evidence="2 7" id="KW-0414">Isoprene biosynthesis</keyword>
<dbReference type="EMBL" id="QKOF01000005">
    <property type="protein sequence ID" value="MBE2899904.1"/>
    <property type="molecule type" value="Genomic_DNA"/>
</dbReference>
<evidence type="ECO:0000313" key="10">
    <source>
        <dbReference type="Proteomes" id="UP000646659"/>
    </source>
</evidence>
<dbReference type="EC" id="4.2.1.182" evidence="7"/>
<dbReference type="NCBIfam" id="NF003046">
    <property type="entry name" value="PRK03955.1"/>
    <property type="match status" value="1"/>
</dbReference>
<comment type="pathway">
    <text evidence="1 7">Isoprenoid biosynthesis; isopentenyl diphosphate biosynthesis via mevalonate pathway.</text>
</comment>
<comment type="similarity">
    <text evidence="7">Belongs to the AcnX type II small subunit family.</text>
</comment>
<evidence type="ECO:0000256" key="4">
    <source>
        <dbReference type="ARBA" id="ARBA00045120"/>
    </source>
</evidence>
<feature type="domain" description="Phosphomevalonate dehydratase small subunit-like" evidence="8">
    <location>
        <begin position="32"/>
        <end position="111"/>
    </location>
</feature>
<evidence type="ECO:0000256" key="1">
    <source>
        <dbReference type="ARBA" id="ARBA00005092"/>
    </source>
</evidence>
<keyword evidence="3 7" id="KW-0456">Lyase</keyword>
<evidence type="ECO:0000256" key="3">
    <source>
        <dbReference type="ARBA" id="ARBA00023239"/>
    </source>
</evidence>
<evidence type="ECO:0000256" key="7">
    <source>
        <dbReference type="HAMAP-Rule" id="MF_00078"/>
    </source>
</evidence>
<dbReference type="GO" id="GO:0019287">
    <property type="term" value="P:isopentenyl diphosphate biosynthetic process, mevalonate pathway"/>
    <property type="evidence" value="ECO:0007669"/>
    <property type="project" value="UniProtKB-UniRule"/>
</dbReference>
<dbReference type="SUPFAM" id="SSF52016">
    <property type="entry name" value="LeuD/IlvD-like"/>
    <property type="match status" value="1"/>
</dbReference>
<dbReference type="InterPro" id="IPR020794">
    <property type="entry name" value="PMDh_S"/>
</dbReference>
<proteinExistence type="inferred from homology"/>
<name>A0A842YP51_METTF</name>
<dbReference type="GO" id="GO:0016836">
    <property type="term" value="F:hydro-lyase activity"/>
    <property type="evidence" value="ECO:0007669"/>
    <property type="project" value="UniProtKB-UniRule"/>
</dbReference>
<evidence type="ECO:0000256" key="2">
    <source>
        <dbReference type="ARBA" id="ARBA00023229"/>
    </source>
</evidence>
<dbReference type="HAMAP" id="MF_00078">
    <property type="entry name" value="PMDh_S"/>
    <property type="match status" value="1"/>
</dbReference>
<dbReference type="OrthoDB" id="18062at2157"/>
<accession>A0A842YP51</accession>
<evidence type="ECO:0000313" key="9">
    <source>
        <dbReference type="EMBL" id="MBE2899904.1"/>
    </source>
</evidence>
<dbReference type="AlphaFoldDB" id="A0A842YP51"/>
<dbReference type="InterPro" id="IPR002840">
    <property type="entry name" value="PMDh-S-like_dom"/>
</dbReference>
<reference evidence="9" key="1">
    <citation type="submission" date="2018-06" db="EMBL/GenBank/DDBJ databases">
        <title>Draft genome sequence of Methanothermobacter thermautotrophicus Strain WHS, a thermophilic, hydrogenotrophic methanogen isolated from Washburn Hot Springs in Yellowstone National Park, USA.</title>
        <authorList>
            <person name="Mckay L.J."/>
            <person name="Klingelsmith K."/>
            <person name="Inskeep W.P."/>
            <person name="Fields M.W."/>
        </authorList>
    </citation>
    <scope>NUCLEOTIDE SEQUENCE</scope>
    <source>
        <strain evidence="9">WHS</strain>
    </source>
</reference>